<keyword evidence="3 7" id="KW-0378">Hydrolase</keyword>
<evidence type="ECO:0000259" key="11">
    <source>
        <dbReference type="PROSITE" id="PS01180"/>
    </source>
</evidence>
<feature type="active site" description="Charge relay system" evidence="6 7">
    <location>
        <position position="329"/>
    </location>
</feature>
<dbReference type="OrthoDB" id="431034at2759"/>
<keyword evidence="5" id="KW-1015">Disulfide bond</keyword>
<keyword evidence="10" id="KW-0732">Signal</keyword>
<dbReference type="PROSITE" id="PS00137">
    <property type="entry name" value="SUBTILASE_HIS"/>
    <property type="match status" value="1"/>
</dbReference>
<name>A0A0L0D266_THETB</name>
<evidence type="ECO:0000313" key="12">
    <source>
        <dbReference type="EMBL" id="KNC46296.1"/>
    </source>
</evidence>
<keyword evidence="13" id="KW-1185">Reference proteome</keyword>
<evidence type="ECO:0000256" key="2">
    <source>
        <dbReference type="ARBA" id="ARBA00022670"/>
    </source>
</evidence>
<dbReference type="InterPro" id="IPR013111">
    <property type="entry name" value="EGF_extracell"/>
</dbReference>
<dbReference type="InterPro" id="IPR035914">
    <property type="entry name" value="Sperma_CUB_dom_sf"/>
</dbReference>
<dbReference type="Pfam" id="PF00082">
    <property type="entry name" value="Peptidase_S8"/>
    <property type="match status" value="1"/>
</dbReference>
<dbReference type="PROSITE" id="PS00138">
    <property type="entry name" value="SUBTILASE_SER"/>
    <property type="match status" value="1"/>
</dbReference>
<evidence type="ECO:0000256" key="8">
    <source>
        <dbReference type="SAM" id="MobiDB-lite"/>
    </source>
</evidence>
<dbReference type="SUPFAM" id="SSF49785">
    <property type="entry name" value="Galactose-binding domain-like"/>
    <property type="match status" value="1"/>
</dbReference>
<dbReference type="CDD" id="cd00041">
    <property type="entry name" value="CUB"/>
    <property type="match status" value="1"/>
</dbReference>
<evidence type="ECO:0000256" key="6">
    <source>
        <dbReference type="PIRSR" id="PIRSR615500-1"/>
    </source>
</evidence>
<dbReference type="STRING" id="461836.A0A0L0D266"/>
<reference evidence="12 13" key="1">
    <citation type="submission" date="2010-05" db="EMBL/GenBank/DDBJ databases">
        <title>The Genome Sequence of Thecamonas trahens ATCC 50062.</title>
        <authorList>
            <consortium name="The Broad Institute Genome Sequencing Platform"/>
            <person name="Russ C."/>
            <person name="Cuomo C."/>
            <person name="Shea T."/>
            <person name="Young S.K."/>
            <person name="Zeng Q."/>
            <person name="Koehrsen M."/>
            <person name="Haas B."/>
            <person name="Borodovsky M."/>
            <person name="Guigo R."/>
            <person name="Alvarado L."/>
            <person name="Berlin A."/>
            <person name="Bochicchio J."/>
            <person name="Borenstein D."/>
            <person name="Chapman S."/>
            <person name="Chen Z."/>
            <person name="Freedman E."/>
            <person name="Gellesch M."/>
            <person name="Goldberg J."/>
            <person name="Griggs A."/>
            <person name="Gujja S."/>
            <person name="Heilman E."/>
            <person name="Heiman D."/>
            <person name="Hepburn T."/>
            <person name="Howarth C."/>
            <person name="Jen D."/>
            <person name="Larson L."/>
            <person name="Mehta T."/>
            <person name="Park D."/>
            <person name="Pearson M."/>
            <person name="Roberts A."/>
            <person name="Saif S."/>
            <person name="Shenoy N."/>
            <person name="Sisk P."/>
            <person name="Stolte C."/>
            <person name="Sykes S."/>
            <person name="Thomson T."/>
            <person name="Walk T."/>
            <person name="White J."/>
            <person name="Yandava C."/>
            <person name="Burger G."/>
            <person name="Gray M.W."/>
            <person name="Holland P.W.H."/>
            <person name="King N."/>
            <person name="Lang F.B.F."/>
            <person name="Roger A.J."/>
            <person name="Ruiz-Trillo I."/>
            <person name="Lander E."/>
            <person name="Nusbaum C."/>
        </authorList>
    </citation>
    <scope>NUCLEOTIDE SEQUENCE [LARGE SCALE GENOMIC DNA]</scope>
    <source>
        <strain evidence="12 13">ATCC 50062</strain>
    </source>
</reference>
<dbReference type="GO" id="GO:0006508">
    <property type="term" value="P:proteolysis"/>
    <property type="evidence" value="ECO:0007669"/>
    <property type="project" value="UniProtKB-KW"/>
</dbReference>
<proteinExistence type="inferred from homology"/>
<feature type="transmembrane region" description="Helical" evidence="9">
    <location>
        <begin position="1316"/>
        <end position="1341"/>
    </location>
</feature>
<dbReference type="SUPFAM" id="SSF49854">
    <property type="entry name" value="Spermadhesin, CUB domain"/>
    <property type="match status" value="2"/>
</dbReference>
<dbReference type="InterPro" id="IPR008979">
    <property type="entry name" value="Galactose-bd-like_sf"/>
</dbReference>
<dbReference type="Proteomes" id="UP000054408">
    <property type="component" value="Unassembled WGS sequence"/>
</dbReference>
<comment type="similarity">
    <text evidence="1 7">Belongs to the peptidase S8 family.</text>
</comment>
<dbReference type="InterPro" id="IPR022398">
    <property type="entry name" value="Peptidase_S8_His-AS"/>
</dbReference>
<evidence type="ECO:0000256" key="9">
    <source>
        <dbReference type="SAM" id="Phobius"/>
    </source>
</evidence>
<dbReference type="PROSITE" id="PS51892">
    <property type="entry name" value="SUBTILASE"/>
    <property type="match status" value="1"/>
</dbReference>
<dbReference type="PRINTS" id="PR00723">
    <property type="entry name" value="SUBTILISIN"/>
</dbReference>
<dbReference type="PANTHER" id="PTHR43399:SF4">
    <property type="entry name" value="CELL WALL-ASSOCIATED PROTEASE"/>
    <property type="match status" value="1"/>
</dbReference>
<evidence type="ECO:0000256" key="5">
    <source>
        <dbReference type="ARBA" id="ARBA00023157"/>
    </source>
</evidence>
<keyword evidence="9" id="KW-0812">Transmembrane</keyword>
<feature type="compositionally biased region" description="Pro residues" evidence="8">
    <location>
        <begin position="1292"/>
        <end position="1305"/>
    </location>
</feature>
<dbReference type="Gene3D" id="3.40.50.200">
    <property type="entry name" value="Peptidase S8/S53 domain"/>
    <property type="match status" value="2"/>
</dbReference>
<dbReference type="Pfam" id="PF00431">
    <property type="entry name" value="CUB"/>
    <property type="match status" value="1"/>
</dbReference>
<feature type="signal peptide" evidence="10">
    <location>
        <begin position="1"/>
        <end position="21"/>
    </location>
</feature>
<dbReference type="PANTHER" id="PTHR43399">
    <property type="entry name" value="SUBTILISIN-RELATED"/>
    <property type="match status" value="1"/>
</dbReference>
<sequence length="1379" mass="142534">MMVAGVVVLAILALALPPCSGESHGLGVPVEAKAADISRSDGHMIHGRAGGYISRGAALHLHHASMSTLLAAPRSSSSAVDKTRRAQFFITTAAHPSDALIAAVRPALVGYLPARTLHVHCESQFVDDLLLQFDEIVWVGDVQSRHRRPRARRRRTSQPSARLDLIVDLSPVTVAHEASSELLSRIRTVLARCVAEADVDQPSPRKLSITITGADAASVECALDALASDSTVVAVEHRSEYESMNRHAASRGQAGDPSGTAFPFWDAGITGAGEIVAVADTGIDTNNCMFHDPSTPLAYDTPLAAHRKLAMYIRHKAELAFETDVPAGHGTHVTGTVAGLADWSASASANATTNANKGLAYGARIIMYDFGDESEALHVPADLTDRFFSMPHGAGARIHTNSWGSTGYSGYNTHARDVDTFTWSNPDMLVIFAAGNHGSDGYSSVRSPGTAKNALNVGALTSTADAYAASAKYRYALMASDAASGVLVKALYGARMVGTGMDGSITGQVVIIEACDAPLAGVNGKIVLLLCPCSICWDACPSLAPHDSCAKSIQDAGALAVIHEKAWYIVGVSDTRSATTIPVLIADGNATLTHALHVANATGSLVTLSNYDGSVPASPSPDDMACFSSLGPVRGELRIKPDIVAVGDPVISAHANGPGSTPFCGESAALRPESGTSMAAPAVAGLAALVRQHLRSSIPSPSGALVKAYLLNSASATPGSTASVPRSPLDPLGVCAVAPAAYDAAPTLVRRWGEGFGAANLSAVGDFHFVDIGPQPAGTSLTYCFSVADKTSVSATLVWTDPPASLAAAVTLVSDLDLTLTASDAVYVGNVGPRDQVTYDQDNNVERIRAVVSGAFSLRVFVNAAPVGPQPFALVVSGGGVVSLGSCPASCPSATASECSGSGRCSTATGRCTCEPYAAGADCSISVREYAVGIDSLDFALHAGEWDFARFPLARVPDGQGIVLALSKTFVFVEGFFSFAGIPDLHTAELSYYFYYDNSYLIPAAAVTSARSSGATHLNMALRGRQYAGLYYGSVAKSVFAMTAVAASSKPPPPPPPQHPPGPRTLCSGLETISSANGSSGSIAVPAPYHGSIPYGNDMACAWQISAPGKDIALHFSRFSTEAGYDIVTIDGQQYSGVHLDLTASSSSNMSIEFTSDGRTARPGFSARWAIGTRSPPACKAPMVINATTSGVAGALELPGPYSGVLEYAHNLECEWHFDFPEQSLVLSLDKSAFSTESVHDYVTILPAGVVVSGSLAASSQMVVPGDAIVRFHSNGDEARTGFSIGWALAGTPPPPGTGAPPPPPDSDKSSSSSGAVAAAIAIPAAIVLAASLAVGVVYWWRKSGQAGQTLSSFVGERLMCRGASTTPAGGVGDVEMEC</sequence>
<dbReference type="InterPro" id="IPR015500">
    <property type="entry name" value="Peptidase_S8_subtilisin-rel"/>
</dbReference>
<dbReference type="SMART" id="SM00042">
    <property type="entry name" value="CUB"/>
    <property type="match status" value="2"/>
</dbReference>
<gene>
    <name evidence="12" type="ORF">AMSG_02749</name>
</gene>
<protein>
    <submittedName>
        <fullName evidence="12">Protease</fullName>
    </submittedName>
</protein>
<keyword evidence="2 7" id="KW-0645">Protease</keyword>
<keyword evidence="4 7" id="KW-0720">Serine protease</keyword>
<dbReference type="GO" id="GO:0004252">
    <property type="term" value="F:serine-type endopeptidase activity"/>
    <property type="evidence" value="ECO:0007669"/>
    <property type="project" value="UniProtKB-UniRule"/>
</dbReference>
<organism evidence="12 13">
    <name type="scientific">Thecamonas trahens ATCC 50062</name>
    <dbReference type="NCBI Taxonomy" id="461836"/>
    <lineage>
        <taxon>Eukaryota</taxon>
        <taxon>Apusozoa</taxon>
        <taxon>Apusomonadida</taxon>
        <taxon>Apusomonadidae</taxon>
        <taxon>Thecamonas</taxon>
    </lineage>
</organism>
<dbReference type="Gene3D" id="2.60.120.380">
    <property type="match status" value="1"/>
</dbReference>
<dbReference type="EMBL" id="GL349442">
    <property type="protein sequence ID" value="KNC46296.1"/>
    <property type="molecule type" value="Genomic_DNA"/>
</dbReference>
<evidence type="ECO:0000256" key="4">
    <source>
        <dbReference type="ARBA" id="ARBA00022825"/>
    </source>
</evidence>
<feature type="active site" description="Charge relay system" evidence="6 7">
    <location>
        <position position="280"/>
    </location>
</feature>
<dbReference type="InterPro" id="IPR051048">
    <property type="entry name" value="Peptidase_S8/S53_subtilisin"/>
</dbReference>
<dbReference type="RefSeq" id="XP_013760590.1">
    <property type="nucleotide sequence ID" value="XM_013905136.1"/>
</dbReference>
<feature type="chain" id="PRO_5005537135" evidence="10">
    <location>
        <begin position="22"/>
        <end position="1379"/>
    </location>
</feature>
<dbReference type="SUPFAM" id="SSF52743">
    <property type="entry name" value="Subtilisin-like"/>
    <property type="match status" value="1"/>
</dbReference>
<accession>A0A0L0D266</accession>
<keyword evidence="9" id="KW-1133">Transmembrane helix</keyword>
<dbReference type="GeneID" id="25562402"/>
<evidence type="ECO:0000256" key="7">
    <source>
        <dbReference type="PROSITE-ProRule" id="PRU01240"/>
    </source>
</evidence>
<evidence type="ECO:0000313" key="13">
    <source>
        <dbReference type="Proteomes" id="UP000054408"/>
    </source>
</evidence>
<dbReference type="InterPro" id="IPR023828">
    <property type="entry name" value="Peptidase_S8_Ser-AS"/>
</dbReference>
<dbReference type="InterPro" id="IPR036852">
    <property type="entry name" value="Peptidase_S8/S53_dom_sf"/>
</dbReference>
<dbReference type="Pfam" id="PF07974">
    <property type="entry name" value="EGF_2"/>
    <property type="match status" value="1"/>
</dbReference>
<dbReference type="InterPro" id="IPR034058">
    <property type="entry name" value="TagA/B/C/D_pept_dom"/>
</dbReference>
<dbReference type="PROSITE" id="PS01180">
    <property type="entry name" value="CUB"/>
    <property type="match status" value="1"/>
</dbReference>
<feature type="active site" description="Charge relay system" evidence="6 7">
    <location>
        <position position="677"/>
    </location>
</feature>
<evidence type="ECO:0000256" key="3">
    <source>
        <dbReference type="ARBA" id="ARBA00022801"/>
    </source>
</evidence>
<dbReference type="InterPro" id="IPR000209">
    <property type="entry name" value="Peptidase_S8/S53_dom"/>
</dbReference>
<evidence type="ECO:0000256" key="1">
    <source>
        <dbReference type="ARBA" id="ARBA00011073"/>
    </source>
</evidence>
<dbReference type="InterPro" id="IPR000859">
    <property type="entry name" value="CUB_dom"/>
</dbReference>
<dbReference type="Gene3D" id="2.60.120.290">
    <property type="entry name" value="Spermadhesin, CUB domain"/>
    <property type="match status" value="1"/>
</dbReference>
<evidence type="ECO:0000256" key="10">
    <source>
        <dbReference type="SAM" id="SignalP"/>
    </source>
</evidence>
<feature type="domain" description="CUB" evidence="11">
    <location>
        <begin position="1067"/>
        <end position="1172"/>
    </location>
</feature>
<dbReference type="CDD" id="cd04842">
    <property type="entry name" value="Peptidases_S8_Kp43_protease"/>
    <property type="match status" value="1"/>
</dbReference>
<feature type="region of interest" description="Disordered" evidence="8">
    <location>
        <begin position="1290"/>
        <end position="1313"/>
    </location>
</feature>
<keyword evidence="9" id="KW-0472">Membrane</keyword>